<evidence type="ECO:0000256" key="5">
    <source>
        <dbReference type="ARBA" id="ARBA00022692"/>
    </source>
</evidence>
<evidence type="ECO:0000256" key="7">
    <source>
        <dbReference type="ARBA" id="ARBA00023136"/>
    </source>
</evidence>
<evidence type="ECO:0000256" key="8">
    <source>
        <dbReference type="SAM" id="Phobius"/>
    </source>
</evidence>
<dbReference type="PANTHER" id="PTHR34979:SF1">
    <property type="entry name" value="INNER MEMBRANE PROTEIN YGAZ"/>
    <property type="match status" value="1"/>
</dbReference>
<keyword evidence="5 8" id="KW-0812">Transmembrane</keyword>
<feature type="transmembrane region" description="Helical" evidence="8">
    <location>
        <begin position="12"/>
        <end position="37"/>
    </location>
</feature>
<gene>
    <name evidence="9" type="ORF">CH339_18460</name>
</gene>
<keyword evidence="3" id="KW-0813">Transport</keyword>
<evidence type="ECO:0000256" key="6">
    <source>
        <dbReference type="ARBA" id="ARBA00022989"/>
    </source>
</evidence>
<feature type="transmembrane region" description="Helical" evidence="8">
    <location>
        <begin position="43"/>
        <end position="63"/>
    </location>
</feature>
<name>A0A327JJD8_9HYPH</name>
<comment type="similarity">
    <text evidence="2">Belongs to the AzlC family.</text>
</comment>
<proteinExistence type="inferred from homology"/>
<evidence type="ECO:0000256" key="3">
    <source>
        <dbReference type="ARBA" id="ARBA00022448"/>
    </source>
</evidence>
<dbReference type="GO" id="GO:0005886">
    <property type="term" value="C:plasma membrane"/>
    <property type="evidence" value="ECO:0007669"/>
    <property type="project" value="UniProtKB-SubCell"/>
</dbReference>
<dbReference type="Proteomes" id="UP000249299">
    <property type="component" value="Unassembled WGS sequence"/>
</dbReference>
<reference evidence="9 10" key="1">
    <citation type="submission" date="2017-07" db="EMBL/GenBank/DDBJ databases">
        <title>Draft Genome Sequences of Select Purple Nonsulfur Bacteria.</title>
        <authorList>
            <person name="Lasarre B."/>
            <person name="Mckinlay J.B."/>
        </authorList>
    </citation>
    <scope>NUCLEOTIDE SEQUENCE [LARGE SCALE GENOMIC DNA]</scope>
    <source>
        <strain evidence="9 10">DSM 11290</strain>
    </source>
</reference>
<dbReference type="Pfam" id="PF03591">
    <property type="entry name" value="AzlC"/>
    <property type="match status" value="1"/>
</dbReference>
<dbReference type="AlphaFoldDB" id="A0A327JJD8"/>
<evidence type="ECO:0000313" key="9">
    <source>
        <dbReference type="EMBL" id="RAI25363.1"/>
    </source>
</evidence>
<feature type="transmembrane region" description="Helical" evidence="8">
    <location>
        <begin position="167"/>
        <end position="185"/>
    </location>
</feature>
<keyword evidence="6 8" id="KW-1133">Transmembrane helix</keyword>
<protein>
    <submittedName>
        <fullName evidence="9">Branched-chain amino acid ABC transporter permease</fullName>
    </submittedName>
</protein>
<dbReference type="PANTHER" id="PTHR34979">
    <property type="entry name" value="INNER MEMBRANE PROTEIN YGAZ"/>
    <property type="match status" value="1"/>
</dbReference>
<keyword evidence="4" id="KW-1003">Cell membrane</keyword>
<comment type="subcellular location">
    <subcellularLocation>
        <location evidence="1">Cell membrane</location>
        <topology evidence="1">Multi-pass membrane protein</topology>
    </subcellularLocation>
</comment>
<dbReference type="RefSeq" id="WP_111435868.1">
    <property type="nucleotide sequence ID" value="NZ_JACIGG010000016.1"/>
</dbReference>
<dbReference type="InterPro" id="IPR011606">
    <property type="entry name" value="Brnchd-chn_aa_trnsp_permease"/>
</dbReference>
<evidence type="ECO:0000256" key="2">
    <source>
        <dbReference type="ARBA" id="ARBA00010735"/>
    </source>
</evidence>
<dbReference type="GO" id="GO:1903785">
    <property type="term" value="P:L-valine transmembrane transport"/>
    <property type="evidence" value="ECO:0007669"/>
    <property type="project" value="TreeGrafter"/>
</dbReference>
<organism evidence="9 10">
    <name type="scientific">Rhodobium orientis</name>
    <dbReference type="NCBI Taxonomy" id="34017"/>
    <lineage>
        <taxon>Bacteria</taxon>
        <taxon>Pseudomonadati</taxon>
        <taxon>Pseudomonadota</taxon>
        <taxon>Alphaproteobacteria</taxon>
        <taxon>Hyphomicrobiales</taxon>
        <taxon>Rhodobiaceae</taxon>
        <taxon>Rhodobium</taxon>
    </lineage>
</organism>
<feature type="transmembrane region" description="Helical" evidence="8">
    <location>
        <begin position="70"/>
        <end position="88"/>
    </location>
</feature>
<dbReference type="OrthoDB" id="9803444at2"/>
<evidence type="ECO:0000256" key="1">
    <source>
        <dbReference type="ARBA" id="ARBA00004651"/>
    </source>
</evidence>
<comment type="caution">
    <text evidence="9">The sequence shown here is derived from an EMBL/GenBank/DDBJ whole genome shotgun (WGS) entry which is preliminary data.</text>
</comment>
<evidence type="ECO:0000313" key="10">
    <source>
        <dbReference type="Proteomes" id="UP000249299"/>
    </source>
</evidence>
<dbReference type="EMBL" id="NPEV01000049">
    <property type="protein sequence ID" value="RAI25363.1"/>
    <property type="molecule type" value="Genomic_DNA"/>
</dbReference>
<feature type="transmembrane region" description="Helical" evidence="8">
    <location>
        <begin position="137"/>
        <end position="161"/>
    </location>
</feature>
<sequence>MLLSAFRSRPFLAGVRAIAPLVPPMFAFGMISGVAAADAGVSFAAAMGMAVVIFAGAAQLAIAQLINQDALPVVLVATAFVINLRFAMYSASLAPHLKHLPAPKRAGLAYILSDQAYALSIIRMTSDEHGGEERGHLFLFACGLMVWLTWLPASVAGYVIGAGIPPSWGLGFAVPLSFMALLVPALKDRPTVVAAIVGGSVAVIAGGLPYNLGLGLGAVSGIATGYLTERLREARNG</sequence>
<keyword evidence="7 8" id="KW-0472">Membrane</keyword>
<evidence type="ECO:0000256" key="4">
    <source>
        <dbReference type="ARBA" id="ARBA00022475"/>
    </source>
</evidence>
<keyword evidence="10" id="KW-1185">Reference proteome</keyword>
<accession>A0A327JJD8</accession>